<dbReference type="SUPFAM" id="SSF141000">
    <property type="entry name" value="Glu-tRNAGln amidotransferase C subunit"/>
    <property type="match status" value="1"/>
</dbReference>
<comment type="catalytic activity">
    <reaction evidence="1">
        <text>L-glutamyl-tRNA(Gln) + L-glutamine + ATP + H2O = L-glutaminyl-tRNA(Gln) + L-glutamate + ADP + phosphate + H(+)</text>
        <dbReference type="Rhea" id="RHEA:17521"/>
        <dbReference type="Rhea" id="RHEA-COMP:9681"/>
        <dbReference type="Rhea" id="RHEA-COMP:9684"/>
        <dbReference type="ChEBI" id="CHEBI:15377"/>
        <dbReference type="ChEBI" id="CHEBI:15378"/>
        <dbReference type="ChEBI" id="CHEBI:29985"/>
        <dbReference type="ChEBI" id="CHEBI:30616"/>
        <dbReference type="ChEBI" id="CHEBI:43474"/>
        <dbReference type="ChEBI" id="CHEBI:58359"/>
        <dbReference type="ChEBI" id="CHEBI:78520"/>
        <dbReference type="ChEBI" id="CHEBI:78521"/>
        <dbReference type="ChEBI" id="CHEBI:456216"/>
    </reaction>
</comment>
<sequence>MAIHKEEIEHLKDLARVEFGEKETEKLAKDLGEILGYAEQLKEVDVSNVLEMTHSVDLKNVFRKDEERGGLTHASNLANAFPEKEKNYLKVKSIL</sequence>
<accession>A0A1F5VFK4</accession>
<proteinExistence type="inferred from homology"/>
<dbReference type="PANTHER" id="PTHR15004">
    <property type="entry name" value="GLUTAMYL-TRNA(GLN) AMIDOTRANSFERASE SUBUNIT C, MITOCHONDRIAL"/>
    <property type="match status" value="1"/>
</dbReference>
<dbReference type="GO" id="GO:0006412">
    <property type="term" value="P:translation"/>
    <property type="evidence" value="ECO:0007669"/>
    <property type="project" value="UniProtKB-UniRule"/>
</dbReference>
<dbReference type="GO" id="GO:0050567">
    <property type="term" value="F:glutaminyl-tRNA synthase (glutamine-hydrolyzing) activity"/>
    <property type="evidence" value="ECO:0007669"/>
    <property type="project" value="UniProtKB-UniRule"/>
</dbReference>
<dbReference type="Gene3D" id="1.10.20.60">
    <property type="entry name" value="Glu-tRNAGln amidotransferase C subunit, N-terminal domain"/>
    <property type="match status" value="1"/>
</dbReference>
<comment type="subunit">
    <text evidence="1">Heterotrimer of A, B and C subunits.</text>
</comment>
<dbReference type="STRING" id="1798325.A2834_01105"/>
<keyword evidence="1" id="KW-0648">Protein biosynthesis</keyword>
<dbReference type="GO" id="GO:0050566">
    <property type="term" value="F:asparaginyl-tRNA synthase (glutamine-hydrolyzing) activity"/>
    <property type="evidence" value="ECO:0007669"/>
    <property type="project" value="RHEA"/>
</dbReference>
<evidence type="ECO:0000256" key="1">
    <source>
        <dbReference type="HAMAP-Rule" id="MF_00122"/>
    </source>
</evidence>
<reference evidence="2 3" key="1">
    <citation type="journal article" date="2016" name="Nat. Commun.">
        <title>Thousands of microbial genomes shed light on interconnected biogeochemical processes in an aquifer system.</title>
        <authorList>
            <person name="Anantharaman K."/>
            <person name="Brown C.T."/>
            <person name="Hug L.A."/>
            <person name="Sharon I."/>
            <person name="Castelle C.J."/>
            <person name="Probst A.J."/>
            <person name="Thomas B.C."/>
            <person name="Singh A."/>
            <person name="Wilkins M.J."/>
            <person name="Karaoz U."/>
            <person name="Brodie E.L."/>
            <person name="Williams K.H."/>
            <person name="Hubbard S.S."/>
            <person name="Banfield J.F."/>
        </authorList>
    </citation>
    <scope>NUCLEOTIDE SEQUENCE [LARGE SCALE GENOMIC DNA]</scope>
</reference>
<evidence type="ECO:0000313" key="3">
    <source>
        <dbReference type="Proteomes" id="UP000179251"/>
    </source>
</evidence>
<dbReference type="GO" id="GO:0005524">
    <property type="term" value="F:ATP binding"/>
    <property type="evidence" value="ECO:0007669"/>
    <property type="project" value="UniProtKB-KW"/>
</dbReference>
<evidence type="ECO:0000313" key="2">
    <source>
        <dbReference type="EMBL" id="OGF62212.1"/>
    </source>
</evidence>
<comment type="caution">
    <text evidence="2">The sequence shown here is derived from an EMBL/GenBank/DDBJ whole genome shotgun (WGS) entry which is preliminary data.</text>
</comment>
<dbReference type="InterPro" id="IPR036113">
    <property type="entry name" value="Asp/Glu-ADT_sf_sub_c"/>
</dbReference>
<dbReference type="Proteomes" id="UP000179251">
    <property type="component" value="Unassembled WGS sequence"/>
</dbReference>
<keyword evidence="1" id="KW-0547">Nucleotide-binding</keyword>
<dbReference type="GO" id="GO:0006450">
    <property type="term" value="P:regulation of translational fidelity"/>
    <property type="evidence" value="ECO:0007669"/>
    <property type="project" value="InterPro"/>
</dbReference>
<dbReference type="AlphaFoldDB" id="A0A1F5VFK4"/>
<keyword evidence="1" id="KW-0436">Ligase</keyword>
<dbReference type="EMBL" id="MFHD01000021">
    <property type="protein sequence ID" value="OGF62212.1"/>
    <property type="molecule type" value="Genomic_DNA"/>
</dbReference>
<organism evidence="2 3">
    <name type="scientific">Candidatus Giovannonibacteria bacterium RIFCSPHIGHO2_01_FULL_45_23</name>
    <dbReference type="NCBI Taxonomy" id="1798325"/>
    <lineage>
        <taxon>Bacteria</taxon>
        <taxon>Candidatus Giovannoniibacteriota</taxon>
    </lineage>
</organism>
<name>A0A1F5VFK4_9BACT</name>
<comment type="similarity">
    <text evidence="1">Belongs to the GatC family.</text>
</comment>
<dbReference type="HAMAP" id="MF_00122">
    <property type="entry name" value="GatC"/>
    <property type="match status" value="1"/>
</dbReference>
<dbReference type="InterPro" id="IPR003837">
    <property type="entry name" value="GatC"/>
</dbReference>
<dbReference type="EC" id="6.3.5.-" evidence="1"/>
<protein>
    <recommendedName>
        <fullName evidence="1">Aspartyl/glutamyl-tRNA(Asn/Gln) amidotransferase subunit C</fullName>
        <shortName evidence="1">Asp/Glu-ADT subunit C</shortName>
        <ecNumber evidence="1">6.3.5.-</ecNumber>
    </recommendedName>
</protein>
<dbReference type="PANTHER" id="PTHR15004:SF0">
    <property type="entry name" value="GLUTAMYL-TRNA(GLN) AMIDOTRANSFERASE SUBUNIT C, MITOCHONDRIAL"/>
    <property type="match status" value="1"/>
</dbReference>
<dbReference type="NCBIfam" id="TIGR00135">
    <property type="entry name" value="gatC"/>
    <property type="match status" value="1"/>
</dbReference>
<keyword evidence="1" id="KW-0067">ATP-binding</keyword>
<gene>
    <name evidence="1" type="primary">gatC</name>
    <name evidence="2" type="ORF">A2834_01105</name>
</gene>
<dbReference type="Pfam" id="PF02686">
    <property type="entry name" value="GatC"/>
    <property type="match status" value="1"/>
</dbReference>
<dbReference type="GO" id="GO:0070681">
    <property type="term" value="P:glutaminyl-tRNAGln biosynthesis via transamidation"/>
    <property type="evidence" value="ECO:0007669"/>
    <property type="project" value="TreeGrafter"/>
</dbReference>
<comment type="catalytic activity">
    <reaction evidence="1">
        <text>L-aspartyl-tRNA(Asn) + L-glutamine + ATP + H2O = L-asparaginyl-tRNA(Asn) + L-glutamate + ADP + phosphate + 2 H(+)</text>
        <dbReference type="Rhea" id="RHEA:14513"/>
        <dbReference type="Rhea" id="RHEA-COMP:9674"/>
        <dbReference type="Rhea" id="RHEA-COMP:9677"/>
        <dbReference type="ChEBI" id="CHEBI:15377"/>
        <dbReference type="ChEBI" id="CHEBI:15378"/>
        <dbReference type="ChEBI" id="CHEBI:29985"/>
        <dbReference type="ChEBI" id="CHEBI:30616"/>
        <dbReference type="ChEBI" id="CHEBI:43474"/>
        <dbReference type="ChEBI" id="CHEBI:58359"/>
        <dbReference type="ChEBI" id="CHEBI:78515"/>
        <dbReference type="ChEBI" id="CHEBI:78516"/>
        <dbReference type="ChEBI" id="CHEBI:456216"/>
    </reaction>
</comment>
<comment type="function">
    <text evidence="1">Allows the formation of correctly charged Asn-tRNA(Asn) or Gln-tRNA(Gln) through the transamidation of misacylated Asp-tRNA(Asn) or Glu-tRNA(Gln) in organisms which lack either or both of asparaginyl-tRNA or glutaminyl-tRNA synthetases. The reaction takes place in the presence of glutamine and ATP through an activated phospho-Asp-tRNA(Asn) or phospho-Glu-tRNA(Gln).</text>
</comment>